<dbReference type="SUPFAM" id="SSF46946">
    <property type="entry name" value="S13-like H2TH domain"/>
    <property type="match status" value="1"/>
</dbReference>
<evidence type="ECO:0000256" key="10">
    <source>
        <dbReference type="SAM" id="MobiDB-lite"/>
    </source>
</evidence>
<keyword evidence="9" id="KW-0326">Glycosidase</keyword>
<dbReference type="GO" id="GO:0016829">
    <property type="term" value="F:lyase activity"/>
    <property type="evidence" value="ECO:0007669"/>
    <property type="project" value="UniProtKB-KW"/>
</dbReference>
<feature type="compositionally biased region" description="Basic and acidic residues" evidence="10">
    <location>
        <begin position="135"/>
        <end position="147"/>
    </location>
</feature>
<comment type="similarity">
    <text evidence="2">Belongs to the FPG family.</text>
</comment>
<dbReference type="RefSeq" id="XP_460888.2">
    <property type="nucleotide sequence ID" value="XM_460888.1"/>
</dbReference>
<dbReference type="eggNOG" id="ENOG502QVDB">
    <property type="taxonomic scope" value="Eukaryota"/>
</dbReference>
<dbReference type="KEGG" id="dha:DEHA2F12034g"/>
<evidence type="ECO:0000256" key="3">
    <source>
        <dbReference type="ARBA" id="ARBA00022763"/>
    </source>
</evidence>
<dbReference type="HOGENOM" id="CLU_038423_0_3_1"/>
<feature type="domain" description="Formamidopyrimidine-DNA glycosylase catalytic" evidence="11">
    <location>
        <begin position="2"/>
        <end position="210"/>
    </location>
</feature>
<dbReference type="GO" id="GO:0003906">
    <property type="term" value="F:DNA-(apurinic or apyrimidinic site) endonuclease activity"/>
    <property type="evidence" value="ECO:0007669"/>
    <property type="project" value="InterPro"/>
</dbReference>
<dbReference type="InParanoid" id="Q6BLN3"/>
<dbReference type="SMART" id="SM00898">
    <property type="entry name" value="Fapy_DNA_glyco"/>
    <property type="match status" value="1"/>
</dbReference>
<accession>Q6BLN3</accession>
<dbReference type="InterPro" id="IPR010979">
    <property type="entry name" value="Ribosomal_uS13-like_H2TH"/>
</dbReference>
<feature type="compositionally biased region" description="Basic and acidic residues" evidence="10">
    <location>
        <begin position="407"/>
        <end position="420"/>
    </location>
</feature>
<evidence type="ECO:0000313" key="13">
    <source>
        <dbReference type="Proteomes" id="UP000000599"/>
    </source>
</evidence>
<evidence type="ECO:0000313" key="12">
    <source>
        <dbReference type="EMBL" id="CAG89238.2"/>
    </source>
</evidence>
<dbReference type="InterPro" id="IPR015886">
    <property type="entry name" value="H2TH_FPG"/>
</dbReference>
<dbReference type="GO" id="GO:0003684">
    <property type="term" value="F:damaged DNA binding"/>
    <property type="evidence" value="ECO:0007669"/>
    <property type="project" value="InterPro"/>
</dbReference>
<dbReference type="PROSITE" id="PS51068">
    <property type="entry name" value="FPG_CAT"/>
    <property type="match status" value="1"/>
</dbReference>
<feature type="region of interest" description="Disordered" evidence="10">
    <location>
        <begin position="128"/>
        <end position="182"/>
    </location>
</feature>
<dbReference type="GO" id="GO:0005634">
    <property type="term" value="C:nucleus"/>
    <property type="evidence" value="ECO:0007669"/>
    <property type="project" value="TreeGrafter"/>
</dbReference>
<dbReference type="GO" id="GO:0006284">
    <property type="term" value="P:base-excision repair"/>
    <property type="evidence" value="ECO:0007669"/>
    <property type="project" value="InterPro"/>
</dbReference>
<evidence type="ECO:0000256" key="7">
    <source>
        <dbReference type="ARBA" id="ARBA00023239"/>
    </source>
</evidence>
<keyword evidence="3" id="KW-0227">DNA damage</keyword>
<dbReference type="InterPro" id="IPR035937">
    <property type="entry name" value="FPG_N"/>
</dbReference>
<dbReference type="GeneID" id="2904178"/>
<dbReference type="EMBL" id="CR382138">
    <property type="protein sequence ID" value="CAG89238.2"/>
    <property type="molecule type" value="Genomic_DNA"/>
</dbReference>
<keyword evidence="13" id="KW-1185">Reference proteome</keyword>
<dbReference type="GO" id="GO:0008270">
    <property type="term" value="F:zinc ion binding"/>
    <property type="evidence" value="ECO:0007669"/>
    <property type="project" value="InterPro"/>
</dbReference>
<dbReference type="SMART" id="SM01232">
    <property type="entry name" value="H2TH"/>
    <property type="match status" value="1"/>
</dbReference>
<dbReference type="OrthoDB" id="444592at2759"/>
<evidence type="ECO:0000256" key="9">
    <source>
        <dbReference type="ARBA" id="ARBA00023295"/>
    </source>
</evidence>
<evidence type="ECO:0000259" key="11">
    <source>
        <dbReference type="PROSITE" id="PS51068"/>
    </source>
</evidence>
<gene>
    <name evidence="12" type="ordered locus">DEHA2F12034g</name>
</gene>
<evidence type="ECO:0000256" key="5">
    <source>
        <dbReference type="ARBA" id="ARBA00023125"/>
    </source>
</evidence>
<name>Q6BLN3_DEBHA</name>
<dbReference type="PANTHER" id="PTHR22993">
    <property type="entry name" value="FORMAMIDOPYRIMIDINE-DNA GLYCOSYLASE"/>
    <property type="match status" value="1"/>
</dbReference>
<dbReference type="Pfam" id="PF06831">
    <property type="entry name" value="H2TH"/>
    <property type="match status" value="1"/>
</dbReference>
<dbReference type="InterPro" id="IPR012319">
    <property type="entry name" value="FPG_cat"/>
</dbReference>
<keyword evidence="8" id="KW-0511">Multifunctional enzyme</keyword>
<keyword evidence="6" id="KW-0234">DNA repair</keyword>
<dbReference type="VEuPathDB" id="FungiDB:DEHA2F12034g"/>
<dbReference type="GO" id="GO:0008534">
    <property type="term" value="F:oxidized purine nucleobase lesion DNA N-glycosylase activity"/>
    <property type="evidence" value="ECO:0007669"/>
    <property type="project" value="UniProtKB-EC"/>
</dbReference>
<feature type="compositionally biased region" description="Basic and acidic residues" evidence="10">
    <location>
        <begin position="160"/>
        <end position="171"/>
    </location>
</feature>
<comment type="catalytic activity">
    <reaction evidence="1">
        <text>Hydrolysis of DNA containing ring-opened 7-methylguanine residues, releasing 2,6-diamino-4-hydroxy-5-(N-methyl)formamidopyrimidine.</text>
        <dbReference type="EC" id="3.2.2.23"/>
    </reaction>
</comment>
<dbReference type="SUPFAM" id="SSF81624">
    <property type="entry name" value="N-terminal domain of MutM-like DNA repair proteins"/>
    <property type="match status" value="1"/>
</dbReference>
<dbReference type="PANTHER" id="PTHR22993:SF9">
    <property type="entry name" value="FORMAMIDOPYRIMIDINE-DNA GLYCOSYLASE"/>
    <property type="match status" value="1"/>
</dbReference>
<evidence type="ECO:0000256" key="2">
    <source>
        <dbReference type="ARBA" id="ARBA00009409"/>
    </source>
</evidence>
<keyword evidence="7" id="KW-0456">Lyase</keyword>
<keyword evidence="5" id="KW-0238">DNA-binding</keyword>
<evidence type="ECO:0000256" key="4">
    <source>
        <dbReference type="ARBA" id="ARBA00022801"/>
    </source>
</evidence>
<dbReference type="STRING" id="284592.Q6BLN3"/>
<dbReference type="FunFam" id="1.10.8.50:FF:000009">
    <property type="entry name" value="Formamidopyrimidine-DNA glycosylase"/>
    <property type="match status" value="1"/>
</dbReference>
<keyword evidence="4" id="KW-0378">Hydrolase</keyword>
<dbReference type="AlphaFoldDB" id="Q6BLN3"/>
<dbReference type="Gene3D" id="3.20.190.10">
    <property type="entry name" value="MutM-like, N-terminal"/>
    <property type="match status" value="1"/>
</dbReference>
<dbReference type="Gene3D" id="1.10.8.50">
    <property type="match status" value="1"/>
</dbReference>
<reference evidence="12 13" key="1">
    <citation type="journal article" date="2004" name="Nature">
        <title>Genome evolution in yeasts.</title>
        <authorList>
            <consortium name="Genolevures"/>
            <person name="Dujon B."/>
            <person name="Sherman D."/>
            <person name="Fischer G."/>
            <person name="Durrens P."/>
            <person name="Casaregola S."/>
            <person name="Lafontaine I."/>
            <person name="de Montigny J."/>
            <person name="Marck C."/>
            <person name="Neuveglise C."/>
            <person name="Talla E."/>
            <person name="Goffard N."/>
            <person name="Frangeul L."/>
            <person name="Aigle M."/>
            <person name="Anthouard V."/>
            <person name="Babour A."/>
            <person name="Barbe V."/>
            <person name="Barnay S."/>
            <person name="Blanchin S."/>
            <person name="Beckerich J.M."/>
            <person name="Beyne E."/>
            <person name="Bleykasten C."/>
            <person name="Boisrame A."/>
            <person name="Boyer J."/>
            <person name="Cattolico L."/>
            <person name="Confanioleri F."/>
            <person name="de Daruvar A."/>
            <person name="Despons L."/>
            <person name="Fabre E."/>
            <person name="Fairhead C."/>
            <person name="Ferry-Dumazet H."/>
            <person name="Groppi A."/>
            <person name="Hantraye F."/>
            <person name="Hennequin C."/>
            <person name="Jauniaux N."/>
            <person name="Joyet P."/>
            <person name="Kachouri R."/>
            <person name="Kerrest A."/>
            <person name="Koszul R."/>
            <person name="Lemaire M."/>
            <person name="Lesur I."/>
            <person name="Ma L."/>
            <person name="Muller H."/>
            <person name="Nicaud J.M."/>
            <person name="Nikolski M."/>
            <person name="Oztas S."/>
            <person name="Ozier-Kalogeropoulos O."/>
            <person name="Pellenz S."/>
            <person name="Potier S."/>
            <person name="Richard G.F."/>
            <person name="Straub M.L."/>
            <person name="Suleau A."/>
            <person name="Swennene D."/>
            <person name="Tekaia F."/>
            <person name="Wesolowski-Louvel M."/>
            <person name="Westhof E."/>
            <person name="Wirth B."/>
            <person name="Zeniou-Meyer M."/>
            <person name="Zivanovic I."/>
            <person name="Bolotin-Fukuhara M."/>
            <person name="Thierry A."/>
            <person name="Bouchier C."/>
            <person name="Caudron B."/>
            <person name="Scarpelli C."/>
            <person name="Gaillardin C."/>
            <person name="Weissenbach J."/>
            <person name="Wincker P."/>
            <person name="Souciet J.L."/>
        </authorList>
    </citation>
    <scope>NUCLEOTIDE SEQUENCE [LARGE SCALE GENOMIC DNA]</scope>
    <source>
        <strain evidence="13">ATCC 36239 / CBS 767 / BCRC 21394 / JCM 1990 / NBRC 0083 / IGC 2968</strain>
    </source>
</reference>
<sequence length="426" mass="48811">MPEVAEVAHVCALMRRNLLGFRISKVKMNNDPLLFPFLKNNPNAEQELADLQSKLTGSTVKSVGRHGKYFWLRLSLNKESKDETGVLLMHFGMTGMIKIRNVKSHLIFMENGGDKKVLKRLEEEKKSTGAQSKYFKKEENDEAKSSDGDSSLLEPSKNNTDIKSEDTKEIEGMNEPDEEEWPPRFVKFEMELQTENERFDLAFVDPRRLGKVRFLSGPLVQSDNDLMKQDPLSALGPDYSKPLEISRTEFTTGDPDPDNHGKCRLSLEEFNKLILSKKKPIKSLLLEQEFFAGVGNWVGDEIIYHARIHPNEVLSSKIPKGDSVDSIIERLYNSLLYVCELSVRVEGDVSQFPSNWLMIYRWGKRRKNSPKPKTDEGYEVDHVTVGGRTSCFVPKLQKMIRKSAASEIRDTKELETEEKPRKRRKV</sequence>
<dbReference type="OMA" id="HARESTC"/>
<proteinExistence type="inferred from homology"/>
<feature type="region of interest" description="Disordered" evidence="10">
    <location>
        <begin position="403"/>
        <end position="426"/>
    </location>
</feature>
<evidence type="ECO:0000256" key="1">
    <source>
        <dbReference type="ARBA" id="ARBA00001668"/>
    </source>
</evidence>
<protein>
    <submittedName>
        <fullName evidence="12">DEHA2F12034p</fullName>
    </submittedName>
</protein>
<organism evidence="12 13">
    <name type="scientific">Debaryomyces hansenii (strain ATCC 36239 / CBS 767 / BCRC 21394 / JCM 1990 / NBRC 0083 / IGC 2968)</name>
    <name type="common">Yeast</name>
    <name type="synonym">Torulaspora hansenii</name>
    <dbReference type="NCBI Taxonomy" id="284592"/>
    <lineage>
        <taxon>Eukaryota</taxon>
        <taxon>Fungi</taxon>
        <taxon>Dikarya</taxon>
        <taxon>Ascomycota</taxon>
        <taxon>Saccharomycotina</taxon>
        <taxon>Pichiomycetes</taxon>
        <taxon>Debaryomycetaceae</taxon>
        <taxon>Debaryomyces</taxon>
    </lineage>
</organism>
<evidence type="ECO:0000256" key="6">
    <source>
        <dbReference type="ARBA" id="ARBA00023204"/>
    </source>
</evidence>
<evidence type="ECO:0000256" key="8">
    <source>
        <dbReference type="ARBA" id="ARBA00023268"/>
    </source>
</evidence>
<dbReference type="Proteomes" id="UP000000599">
    <property type="component" value="Chromosome F"/>
</dbReference>
<dbReference type="Pfam" id="PF01149">
    <property type="entry name" value="Fapy_DNA_glyco"/>
    <property type="match status" value="1"/>
</dbReference>